<dbReference type="GO" id="GO:0004523">
    <property type="term" value="F:RNA-DNA hybrid ribonuclease activity"/>
    <property type="evidence" value="ECO:0007669"/>
    <property type="project" value="UniProtKB-EC"/>
</dbReference>
<evidence type="ECO:0000313" key="9">
    <source>
        <dbReference type="EMBL" id="BCS30180.1"/>
    </source>
</evidence>
<feature type="domain" description="RNase H type-1" evidence="8">
    <location>
        <begin position="116"/>
        <end position="277"/>
    </location>
</feature>
<reference evidence="9" key="1">
    <citation type="submission" date="2021-01" db="EMBL/GenBank/DDBJ databases">
        <authorList>
            <consortium name="Aspergillus puulaauensis MK2 genome sequencing consortium"/>
            <person name="Kazuki M."/>
            <person name="Futagami T."/>
        </authorList>
    </citation>
    <scope>NUCLEOTIDE SEQUENCE</scope>
    <source>
        <strain evidence="9">MK2</strain>
    </source>
</reference>
<dbReference type="EMBL" id="AP024450">
    <property type="protein sequence ID" value="BCS30180.1"/>
    <property type="molecule type" value="Genomic_DNA"/>
</dbReference>
<dbReference type="GO" id="GO:0046872">
    <property type="term" value="F:metal ion binding"/>
    <property type="evidence" value="ECO:0007669"/>
    <property type="project" value="UniProtKB-KW"/>
</dbReference>
<dbReference type="EC" id="3.1.26.4" evidence="3"/>
<keyword evidence="4" id="KW-0540">Nuclease</keyword>
<protein>
    <recommendedName>
        <fullName evidence="3">ribonuclease H</fullName>
        <ecNumber evidence="3">3.1.26.4</ecNumber>
    </recommendedName>
</protein>
<keyword evidence="5" id="KW-0479">Metal-binding</keyword>
<gene>
    <name evidence="9" type="ORF">APUU_80483A</name>
</gene>
<dbReference type="SUPFAM" id="SSF53098">
    <property type="entry name" value="Ribonuclease H-like"/>
    <property type="match status" value="1"/>
</dbReference>
<keyword evidence="10" id="KW-1185">Reference proteome</keyword>
<evidence type="ECO:0000256" key="7">
    <source>
        <dbReference type="ARBA" id="ARBA00022801"/>
    </source>
</evidence>
<dbReference type="InterPro" id="IPR002156">
    <property type="entry name" value="RNaseH_domain"/>
</dbReference>
<evidence type="ECO:0000256" key="6">
    <source>
        <dbReference type="ARBA" id="ARBA00022759"/>
    </source>
</evidence>
<dbReference type="GO" id="GO:0003676">
    <property type="term" value="F:nucleic acid binding"/>
    <property type="evidence" value="ECO:0007669"/>
    <property type="project" value="InterPro"/>
</dbReference>
<evidence type="ECO:0000256" key="4">
    <source>
        <dbReference type="ARBA" id="ARBA00022722"/>
    </source>
</evidence>
<dbReference type="PROSITE" id="PS50879">
    <property type="entry name" value="RNASE_H_1"/>
    <property type="match status" value="1"/>
</dbReference>
<evidence type="ECO:0000256" key="1">
    <source>
        <dbReference type="ARBA" id="ARBA00000077"/>
    </source>
</evidence>
<dbReference type="Pfam" id="PF00075">
    <property type="entry name" value="RNase_H"/>
    <property type="match status" value="1"/>
</dbReference>
<evidence type="ECO:0000256" key="5">
    <source>
        <dbReference type="ARBA" id="ARBA00022723"/>
    </source>
</evidence>
<dbReference type="GO" id="GO:0043137">
    <property type="term" value="P:DNA replication, removal of RNA primer"/>
    <property type="evidence" value="ECO:0007669"/>
    <property type="project" value="TreeGrafter"/>
</dbReference>
<dbReference type="AlphaFoldDB" id="A0A7R7XYQ9"/>
<name>A0A7R7XYQ9_9EURO</name>
<evidence type="ECO:0000256" key="3">
    <source>
        <dbReference type="ARBA" id="ARBA00012180"/>
    </source>
</evidence>
<dbReference type="GeneID" id="64980177"/>
<evidence type="ECO:0000313" key="10">
    <source>
        <dbReference type="Proteomes" id="UP000654913"/>
    </source>
</evidence>
<proteinExistence type="inferred from homology"/>
<dbReference type="Proteomes" id="UP000654913">
    <property type="component" value="Chromosome 8"/>
</dbReference>
<dbReference type="RefSeq" id="XP_041562366.1">
    <property type="nucleotide sequence ID" value="XM_041696770.1"/>
</dbReference>
<reference evidence="9" key="2">
    <citation type="submission" date="2021-02" db="EMBL/GenBank/DDBJ databases">
        <title>Aspergillus puulaauensis MK2 genome sequence.</title>
        <authorList>
            <person name="Futagami T."/>
            <person name="Mori K."/>
            <person name="Kadooka C."/>
            <person name="Tanaka T."/>
        </authorList>
    </citation>
    <scope>NUCLEOTIDE SEQUENCE</scope>
    <source>
        <strain evidence="9">MK2</strain>
    </source>
</reference>
<dbReference type="KEGG" id="apuu:APUU_80483A"/>
<dbReference type="CDD" id="cd13934">
    <property type="entry name" value="RNase_H_Dikarya_like"/>
    <property type="match status" value="1"/>
</dbReference>
<dbReference type="Gene3D" id="3.30.420.10">
    <property type="entry name" value="Ribonuclease H-like superfamily/Ribonuclease H"/>
    <property type="match status" value="1"/>
</dbReference>
<evidence type="ECO:0000259" key="8">
    <source>
        <dbReference type="PROSITE" id="PS50879"/>
    </source>
</evidence>
<dbReference type="PANTHER" id="PTHR10642:SF26">
    <property type="entry name" value="RIBONUCLEASE H1"/>
    <property type="match status" value="1"/>
</dbReference>
<comment type="similarity">
    <text evidence="2">Belongs to the RNase H family.</text>
</comment>
<evidence type="ECO:0000256" key="2">
    <source>
        <dbReference type="ARBA" id="ARBA00005300"/>
    </source>
</evidence>
<dbReference type="OrthoDB" id="407198at2759"/>
<dbReference type="InterPro" id="IPR036397">
    <property type="entry name" value="RNaseH_sf"/>
</dbReference>
<sequence>MSFRPDSSVELPSGGLVCNAHHLRICGICTVDYNFMDDMTDHADEPVSGLESSQGPAAIINPNLDGPPPGPTAESGRFFPTPFKPPQTTDTPQSLFVPGMNYKATPPVHRFINRTDSSQFLIYTDGACLNNGQVNPRAGCSFVFKPASTHEVVAHVAMRLEKKGPTGERHPQTSNRAELRAALAALRFRFWPGEGFDTLVIATDSAYMVNGATSWIRGWARNGWKTSAGASVKNRDLWECLIDEAERFHHYGMKVRFWRIPRECNTQADRRAKEAAAEPEREEYREMLGALV</sequence>
<dbReference type="InterPro" id="IPR012337">
    <property type="entry name" value="RNaseH-like_sf"/>
</dbReference>
<dbReference type="InterPro" id="IPR050092">
    <property type="entry name" value="RNase_H"/>
</dbReference>
<dbReference type="PANTHER" id="PTHR10642">
    <property type="entry name" value="RIBONUCLEASE H1"/>
    <property type="match status" value="1"/>
</dbReference>
<organism evidence="9 10">
    <name type="scientific">Aspergillus puulaauensis</name>
    <dbReference type="NCBI Taxonomy" id="1220207"/>
    <lineage>
        <taxon>Eukaryota</taxon>
        <taxon>Fungi</taxon>
        <taxon>Dikarya</taxon>
        <taxon>Ascomycota</taxon>
        <taxon>Pezizomycotina</taxon>
        <taxon>Eurotiomycetes</taxon>
        <taxon>Eurotiomycetidae</taxon>
        <taxon>Eurotiales</taxon>
        <taxon>Aspergillaceae</taxon>
        <taxon>Aspergillus</taxon>
    </lineage>
</organism>
<accession>A0A7R7XYQ9</accession>
<keyword evidence="6" id="KW-0255">Endonuclease</keyword>
<keyword evidence="7" id="KW-0378">Hydrolase</keyword>
<comment type="catalytic activity">
    <reaction evidence="1">
        <text>Endonucleolytic cleavage to 5'-phosphomonoester.</text>
        <dbReference type="EC" id="3.1.26.4"/>
    </reaction>
</comment>